<name>A0A1B8U695_9FLAO</name>
<dbReference type="STRING" id="996801.BW723_07745"/>
<gene>
    <name evidence="2" type="ORF">LPB301_01745</name>
</gene>
<dbReference type="Gene3D" id="2.60.40.1190">
    <property type="match status" value="1"/>
</dbReference>
<sequence length="361" mass="42512">MKKLFYLGVTLLLFCCAKEQKIMVDISDDIIIPKNYVVHKATSEIIIDGKADEIDWKNAKFTTNFIDIEGVKTPKQQTNVKMLWDKNYLYIYAKLKEKHIWADIKKRDEVIFYNNDFEVFIDPSNDTYNYGEIEINALNTVWDLKLDKPYRFSGNADNSWNLNNLKSAVFMKGTLNDFSDEDDFWSLEIAIPLEPLVTLKNQPKNKPVDGEQWRINFSRVEWDFEIIDDKYARKKVNNTYLPEYNWVWSNQGAINMHIPENWGYLQFSNKNASEHEVFKPKTSIISEQITFALFRKINFGDLQFLKEKEIGFKTEFTSLTYNDVIVDASFIRTNSGFTLSTENKKKQKKYTIKEDGFIIRK</sequence>
<dbReference type="EMBL" id="LSFL01000004">
    <property type="protein sequence ID" value="OBY67394.1"/>
    <property type="molecule type" value="Genomic_DNA"/>
</dbReference>
<dbReference type="Proteomes" id="UP000092612">
    <property type="component" value="Unassembled WGS sequence"/>
</dbReference>
<dbReference type="PANTHER" id="PTHR35532">
    <property type="entry name" value="SIMILAR TO POLYHYDROXYALKANOATE DEPOLYMERASE"/>
    <property type="match status" value="1"/>
</dbReference>
<evidence type="ECO:0000259" key="1">
    <source>
        <dbReference type="Pfam" id="PF06452"/>
    </source>
</evidence>
<organism evidence="2 3">
    <name type="scientific">Polaribacter reichenbachii</name>
    <dbReference type="NCBI Taxonomy" id="996801"/>
    <lineage>
        <taxon>Bacteria</taxon>
        <taxon>Pseudomonadati</taxon>
        <taxon>Bacteroidota</taxon>
        <taxon>Flavobacteriia</taxon>
        <taxon>Flavobacteriales</taxon>
        <taxon>Flavobacteriaceae</taxon>
    </lineage>
</organism>
<reference evidence="3" key="1">
    <citation type="submission" date="2016-02" db="EMBL/GenBank/DDBJ databases">
        <title>Paenibacillus sp. LPB0068, isolated from Crassostrea gigas.</title>
        <authorList>
            <person name="Shin S.-K."/>
            <person name="Yi H."/>
        </authorList>
    </citation>
    <scope>NUCLEOTIDE SEQUENCE [LARGE SCALE GENOMIC DNA]</scope>
    <source>
        <strain evidence="3">KCTC 23969</strain>
    </source>
</reference>
<keyword evidence="3" id="KW-1185">Reference proteome</keyword>
<dbReference type="GO" id="GO:0030246">
    <property type="term" value="F:carbohydrate binding"/>
    <property type="evidence" value="ECO:0007669"/>
    <property type="project" value="InterPro"/>
</dbReference>
<dbReference type="Pfam" id="PF06452">
    <property type="entry name" value="CBM9_1"/>
    <property type="match status" value="1"/>
</dbReference>
<dbReference type="GO" id="GO:0016052">
    <property type="term" value="P:carbohydrate catabolic process"/>
    <property type="evidence" value="ECO:0007669"/>
    <property type="project" value="InterPro"/>
</dbReference>
<dbReference type="KEGG" id="prn:BW723_07745"/>
<dbReference type="CDD" id="cd09620">
    <property type="entry name" value="CBM9_like_3"/>
    <property type="match status" value="1"/>
</dbReference>
<feature type="domain" description="Carbohydrate-binding" evidence="1">
    <location>
        <begin position="47"/>
        <end position="143"/>
    </location>
</feature>
<dbReference type="RefSeq" id="WP_068356516.1">
    <property type="nucleotide sequence ID" value="NZ_CP019337.1"/>
</dbReference>
<proteinExistence type="predicted"/>
<evidence type="ECO:0000313" key="3">
    <source>
        <dbReference type="Proteomes" id="UP000092612"/>
    </source>
</evidence>
<dbReference type="PANTHER" id="PTHR35532:SF5">
    <property type="entry name" value="CARBOHYDRATE-BINDING DOMAIN-CONTAINING PROTEIN"/>
    <property type="match status" value="1"/>
</dbReference>
<evidence type="ECO:0000313" key="2">
    <source>
        <dbReference type="EMBL" id="OBY67394.1"/>
    </source>
</evidence>
<dbReference type="GO" id="GO:0004553">
    <property type="term" value="F:hydrolase activity, hydrolyzing O-glycosyl compounds"/>
    <property type="evidence" value="ECO:0007669"/>
    <property type="project" value="InterPro"/>
</dbReference>
<comment type="caution">
    <text evidence="2">The sequence shown here is derived from an EMBL/GenBank/DDBJ whole genome shotgun (WGS) entry which is preliminary data.</text>
</comment>
<protein>
    <recommendedName>
        <fullName evidence="1">Carbohydrate-binding domain-containing protein</fullName>
    </recommendedName>
</protein>
<dbReference type="AlphaFoldDB" id="A0A1B8U695"/>
<dbReference type="SUPFAM" id="SSF49344">
    <property type="entry name" value="CBD9-like"/>
    <property type="match status" value="1"/>
</dbReference>
<accession>A0A1B8U695</accession>
<dbReference type="OrthoDB" id="9786766at2"/>
<dbReference type="InterPro" id="IPR010502">
    <property type="entry name" value="Carb-bd_dom_fam9"/>
</dbReference>